<name>A0A5J9T4R4_9POAL</name>
<organism evidence="1 2">
    <name type="scientific">Eragrostis curvula</name>
    <name type="common">weeping love grass</name>
    <dbReference type="NCBI Taxonomy" id="38414"/>
    <lineage>
        <taxon>Eukaryota</taxon>
        <taxon>Viridiplantae</taxon>
        <taxon>Streptophyta</taxon>
        <taxon>Embryophyta</taxon>
        <taxon>Tracheophyta</taxon>
        <taxon>Spermatophyta</taxon>
        <taxon>Magnoliopsida</taxon>
        <taxon>Liliopsida</taxon>
        <taxon>Poales</taxon>
        <taxon>Poaceae</taxon>
        <taxon>PACMAD clade</taxon>
        <taxon>Chloridoideae</taxon>
        <taxon>Eragrostideae</taxon>
        <taxon>Eragrostidinae</taxon>
        <taxon>Eragrostis</taxon>
    </lineage>
</organism>
<comment type="caution">
    <text evidence="1">The sequence shown here is derived from an EMBL/GenBank/DDBJ whole genome shotgun (WGS) entry which is preliminary data.</text>
</comment>
<dbReference type="AlphaFoldDB" id="A0A5J9T4R4"/>
<keyword evidence="2" id="KW-1185">Reference proteome</keyword>
<gene>
    <name evidence="1" type="ORF">EJB05_49632</name>
</gene>
<protein>
    <submittedName>
        <fullName evidence="1">Uncharacterized protein</fullName>
    </submittedName>
</protein>
<dbReference type="Gramene" id="TVU06419">
    <property type="protein sequence ID" value="TVU06419"/>
    <property type="gene ID" value="EJB05_49632"/>
</dbReference>
<proteinExistence type="predicted"/>
<evidence type="ECO:0000313" key="1">
    <source>
        <dbReference type="EMBL" id="TVU06419.1"/>
    </source>
</evidence>
<evidence type="ECO:0000313" key="2">
    <source>
        <dbReference type="Proteomes" id="UP000324897"/>
    </source>
</evidence>
<dbReference type="Proteomes" id="UP000324897">
    <property type="component" value="Unassembled WGS sequence"/>
</dbReference>
<sequence length="99" mass="10985">MCDSGDQLHDAAACYSKEPRRSTSRRDVRRLLHGAVAGCSNARRWIQVIFLLYTAAVDSAVCLTPRSKHHPSSSSRLEAKGTRKLVQTISRAPSFKIKC</sequence>
<accession>A0A5J9T4R4</accession>
<dbReference type="EMBL" id="RWGY01000051">
    <property type="protein sequence ID" value="TVU06419.1"/>
    <property type="molecule type" value="Genomic_DNA"/>
</dbReference>
<reference evidence="1 2" key="1">
    <citation type="journal article" date="2019" name="Sci. Rep.">
        <title>A high-quality genome of Eragrostis curvula grass provides insights into Poaceae evolution and supports new strategies to enhance forage quality.</title>
        <authorList>
            <person name="Carballo J."/>
            <person name="Santos B.A.C.M."/>
            <person name="Zappacosta D."/>
            <person name="Garbus I."/>
            <person name="Selva J.P."/>
            <person name="Gallo C.A."/>
            <person name="Diaz A."/>
            <person name="Albertini E."/>
            <person name="Caccamo M."/>
            <person name="Echenique V."/>
        </authorList>
    </citation>
    <scope>NUCLEOTIDE SEQUENCE [LARGE SCALE GENOMIC DNA]</scope>
    <source>
        <strain evidence="2">cv. Victoria</strain>
        <tissue evidence="1">Leaf</tissue>
    </source>
</reference>